<gene>
    <name evidence="4" type="primary">repB</name>
    <name evidence="4" type="ORF">KEU06_25350</name>
</gene>
<dbReference type="Pfam" id="PF07506">
    <property type="entry name" value="RepB"/>
    <property type="match status" value="1"/>
</dbReference>
<proteinExistence type="inferred from homology"/>
<dbReference type="SUPFAM" id="SSF110849">
    <property type="entry name" value="ParB/Sulfiredoxin"/>
    <property type="match status" value="1"/>
</dbReference>
<dbReference type="AlphaFoldDB" id="A0A942E6C0"/>
<keyword evidence="5" id="KW-1185">Reference proteome</keyword>
<dbReference type="InterPro" id="IPR004437">
    <property type="entry name" value="ParB/RepB/Spo0J"/>
</dbReference>
<dbReference type="NCBIfam" id="TIGR03454">
    <property type="entry name" value="partition_RepB"/>
    <property type="match status" value="1"/>
</dbReference>
<dbReference type="PANTHER" id="PTHR33375">
    <property type="entry name" value="CHROMOSOME-PARTITIONING PROTEIN PARB-RELATED"/>
    <property type="match status" value="1"/>
</dbReference>
<dbReference type="NCBIfam" id="TIGR00180">
    <property type="entry name" value="parB_part"/>
    <property type="match status" value="1"/>
</dbReference>
<dbReference type="SMART" id="SM00470">
    <property type="entry name" value="ParB"/>
    <property type="match status" value="1"/>
</dbReference>
<dbReference type="GO" id="GO:0007059">
    <property type="term" value="P:chromosome segregation"/>
    <property type="evidence" value="ECO:0007669"/>
    <property type="project" value="TreeGrafter"/>
</dbReference>
<dbReference type="GO" id="GO:0005694">
    <property type="term" value="C:chromosome"/>
    <property type="evidence" value="ECO:0007669"/>
    <property type="project" value="TreeGrafter"/>
</dbReference>
<dbReference type="InterPro" id="IPR036086">
    <property type="entry name" value="ParB/Sulfiredoxin_sf"/>
</dbReference>
<evidence type="ECO:0000256" key="2">
    <source>
        <dbReference type="SAM" id="MobiDB-lite"/>
    </source>
</evidence>
<comment type="similarity">
    <text evidence="1">Belongs to the ParB family.</text>
</comment>
<feature type="compositionally biased region" description="Polar residues" evidence="2">
    <location>
        <begin position="18"/>
        <end position="30"/>
    </location>
</feature>
<feature type="domain" description="ParB-like N-terminal" evidence="3">
    <location>
        <begin position="80"/>
        <end position="171"/>
    </location>
</feature>
<dbReference type="InterPro" id="IPR011111">
    <property type="entry name" value="Plasmid_RepB"/>
</dbReference>
<dbReference type="Gene3D" id="1.10.10.2830">
    <property type="match status" value="1"/>
</dbReference>
<name>A0A942E6C0_9HYPH</name>
<evidence type="ECO:0000256" key="1">
    <source>
        <dbReference type="ARBA" id="ARBA00006295"/>
    </source>
</evidence>
<dbReference type="Gene3D" id="3.90.1530.30">
    <property type="match status" value="1"/>
</dbReference>
<comment type="caution">
    <text evidence="4">The sequence shown here is derived from an EMBL/GenBank/DDBJ whole genome shotgun (WGS) entry which is preliminary data.</text>
</comment>
<dbReference type="InterPro" id="IPR003115">
    <property type="entry name" value="ParB_N"/>
</dbReference>
<sequence>MMSRKNLLRSLTERKLTAVNSTPDTQSEAENSPAALSPAMERNRTRGAFGAITKSIDELAEKAQAAKEFEAKLLEGATVVELDPAMVDASFVADRMGDDHQAFDELVEAIRHRGQDSPILVRPHPDLEGRYMIVFGHRRARAAGVLGRPVRAVVKELDDKDHVIAQGQENSARADLSFIEKAVFARNLEREGYDRDVIMAALSVDKTVVSKMISVSNDIPSDIIRAIGPAKNSGRDRWYRIALKFRGGGASGRAGELMGSPEFQSADSDRRLELLTKHLESDRPKKTSTRAKPNGKAWAPNDRLVSVIAKSRPKGYSLDLTEKDAKPFGEWISSNLDSLYEAFRTSEK</sequence>
<dbReference type="InterPro" id="IPR037972">
    <property type="entry name" value="RepB_N"/>
</dbReference>
<accession>A0A942E6C0</accession>
<organism evidence="4 5">
    <name type="scientific">Pseudaminobacter soli</name>
    <name type="common">ex Zhang et al. 2022</name>
    <dbReference type="NCBI Taxonomy" id="2831468"/>
    <lineage>
        <taxon>Bacteria</taxon>
        <taxon>Pseudomonadati</taxon>
        <taxon>Pseudomonadota</taxon>
        <taxon>Alphaproteobacteria</taxon>
        <taxon>Hyphomicrobiales</taxon>
        <taxon>Phyllobacteriaceae</taxon>
        <taxon>Pseudaminobacter</taxon>
    </lineage>
</organism>
<reference evidence="4" key="1">
    <citation type="submission" date="2021-04" db="EMBL/GenBank/DDBJ databases">
        <title>Pseudaminobacter soli sp. nov., isolated from paddy soil contaminated by heavy metals.</title>
        <authorList>
            <person name="Zhang K."/>
        </authorList>
    </citation>
    <scope>NUCLEOTIDE SEQUENCE</scope>
    <source>
        <strain evidence="4">19-2017</strain>
    </source>
</reference>
<dbReference type="CDD" id="cd16405">
    <property type="entry name" value="RepB_like_N"/>
    <property type="match status" value="1"/>
</dbReference>
<dbReference type="GO" id="GO:0003677">
    <property type="term" value="F:DNA binding"/>
    <property type="evidence" value="ECO:0007669"/>
    <property type="project" value="InterPro"/>
</dbReference>
<dbReference type="SUPFAM" id="SSF109709">
    <property type="entry name" value="KorB DNA-binding domain-like"/>
    <property type="match status" value="1"/>
</dbReference>
<dbReference type="Proteomes" id="UP000680348">
    <property type="component" value="Unassembled WGS sequence"/>
</dbReference>
<feature type="region of interest" description="Disordered" evidence="2">
    <location>
        <begin position="1"/>
        <end position="39"/>
    </location>
</feature>
<evidence type="ECO:0000313" key="4">
    <source>
        <dbReference type="EMBL" id="MBS3651938.1"/>
    </source>
</evidence>
<dbReference type="PANTHER" id="PTHR33375:SF1">
    <property type="entry name" value="CHROMOSOME-PARTITIONING PROTEIN PARB-RELATED"/>
    <property type="match status" value="1"/>
</dbReference>
<evidence type="ECO:0000259" key="3">
    <source>
        <dbReference type="SMART" id="SM00470"/>
    </source>
</evidence>
<dbReference type="InterPro" id="IPR017819">
    <property type="entry name" value="Plasmid_partition_RepB"/>
</dbReference>
<dbReference type="Pfam" id="PF02195">
    <property type="entry name" value="ParB_N"/>
    <property type="match status" value="1"/>
</dbReference>
<dbReference type="EMBL" id="JAGWCR010000017">
    <property type="protein sequence ID" value="MBS3651938.1"/>
    <property type="molecule type" value="Genomic_DNA"/>
</dbReference>
<dbReference type="InterPro" id="IPR050336">
    <property type="entry name" value="Chromosome_partition/occlusion"/>
</dbReference>
<protein>
    <submittedName>
        <fullName evidence="4">Plasmid partitioning protein RepB</fullName>
    </submittedName>
</protein>
<evidence type="ECO:0000313" key="5">
    <source>
        <dbReference type="Proteomes" id="UP000680348"/>
    </source>
</evidence>